<feature type="region of interest" description="Disordered" evidence="2">
    <location>
        <begin position="455"/>
        <end position="514"/>
    </location>
</feature>
<reference evidence="5" key="1">
    <citation type="submission" date="2020-10" db="EMBL/GenBank/DDBJ databases">
        <authorList>
            <person name="Han B."/>
            <person name="Lu T."/>
            <person name="Zhao Q."/>
            <person name="Huang X."/>
            <person name="Zhao Y."/>
        </authorList>
    </citation>
    <scope>NUCLEOTIDE SEQUENCE</scope>
</reference>
<name>A0A811SSY8_9POAL</name>
<dbReference type="PROSITE" id="PS50076">
    <property type="entry name" value="DNAJ_2"/>
    <property type="match status" value="1"/>
</dbReference>
<feature type="coiled-coil region" evidence="1">
    <location>
        <begin position="806"/>
        <end position="875"/>
    </location>
</feature>
<dbReference type="FunFam" id="1.10.287.110:FF:000086">
    <property type="entry name" value="Chaperone protein dnaJ 10"/>
    <property type="match status" value="1"/>
</dbReference>
<dbReference type="InterPro" id="IPR026894">
    <property type="entry name" value="DnaJ_X"/>
</dbReference>
<keyword evidence="1" id="KW-0175">Coiled coil</keyword>
<evidence type="ECO:0000259" key="4">
    <source>
        <dbReference type="PROSITE" id="PS50151"/>
    </source>
</evidence>
<gene>
    <name evidence="5" type="ORF">NCGR_LOCUS67788</name>
</gene>
<dbReference type="EMBL" id="CAJGYO010000820">
    <property type="protein sequence ID" value="CAD6343690.1"/>
    <property type="molecule type" value="Genomic_DNA"/>
</dbReference>
<feature type="compositionally biased region" description="Basic residues" evidence="2">
    <location>
        <begin position="455"/>
        <end position="479"/>
    </location>
</feature>
<dbReference type="PRINTS" id="PR00625">
    <property type="entry name" value="JDOMAIN"/>
</dbReference>
<dbReference type="PANTHER" id="PTHR38394">
    <property type="entry name" value="NEUROFILAMENT LIGHT PROTEIN"/>
    <property type="match status" value="1"/>
</dbReference>
<feature type="coiled-coil region" evidence="1">
    <location>
        <begin position="939"/>
        <end position="973"/>
    </location>
</feature>
<dbReference type="InterPro" id="IPR018253">
    <property type="entry name" value="DnaJ_domain_CS"/>
</dbReference>
<dbReference type="AlphaFoldDB" id="A0A811SSY8"/>
<evidence type="ECO:0000256" key="2">
    <source>
        <dbReference type="SAM" id="MobiDB-lite"/>
    </source>
</evidence>
<dbReference type="SUPFAM" id="SSF46565">
    <property type="entry name" value="Chaperone J-domain"/>
    <property type="match status" value="1"/>
</dbReference>
<sequence length="1149" mass="128227">MVKDTRYYDVLGVDPSATESEIKKAYYVKARLVHPDKNPNDPQAAEKFQELGEAYQVLSDPTQRQAYDSHGKDGISTEGIIDPAAIFAILFGSELFENYIGQLAMASMASLDNFGEDEQIDARKLQERMQAVQKEREEKLAETLKNLLNTYVQGNKEEFIQHAEAEVSKLSNAGYSFNLFFPGKLQKNLEKSDVLGVPFIAEWFRDKGHFIKSQVTAATGAIALMQLQEDLRKYMSAEGQYTEAELEMYMENHKKVMVDSLWKLNVADIEATLSHVCQMVLQDSSARKEELRLRAKRLKTLGRIFQRVKLNPSEGETSQVKNIDNMDDNDGSSPDSSPKREAPFTPNQPPVPFEPEVEETQDSVRCPLHSLLFWSCMHRLSIAAVSCVQPGARALKMRIPFGISPIEVPPEISSPRKPCNAGRQFIIILRIRSSSVVVRDKGAALAGAAAAPAKARIRATRRLPPRRRPRRKPLLRRSPRQPSSSSLRKKKRAVRIGYGRSPQPAPPSPPATVRASAAAAAISASSIAFLDASPHPAATRTIDQLPDQQVDVYANGYEAHAEAVYVDTNSPPRVEEAAKEEDDDGKENEDAGVAALGIEERLALLRSQISGKLDSIQQRAAAVAAKRRLLAGRRRKVAEEAASVASRHKDLERELEEACEAEDFERAERISDSLAALEKEKDRLLTALRDAELDYGSVDSELQEVLESRIAAEEEAAALLEQFAKDAIEHANSESKQAQELSSKEIEGWQTSMELLETKKLEIEVETQLVLEARSGLEGSIEHLVEEDKLEKDTLSKKGEILAKELAELLELVRLKEAEIAENNARIHEVQERISSVVSRFHGSQSDIDLKLNSLKEAQSKVDLETEELVLKKNEIDKFISLTEQKDSELREIIGACSSEAKTCQQSVEIRRKLASSILKSREDRIELLKMEEEFLQDIQMLRQKITDARTTLQEVSSRRTSIQQEMDSFKQKLSFIDKRGPELEAEKKVAAAARNFKEAGRIAAEAKALNSEKDELHGKLEKAATDLEIIEKDIVATTDKIQECEGLIVLKEKESALTSYKRLRLDCAAARAELTAATETDDTDEVEILRKEAEATESKAMELKTCYDLQVEDDEFMFQPVVPIAFITNSTGQHLAEIASSFGLSPQK</sequence>
<accession>A0A811SSY8</accession>
<comment type="caution">
    <text evidence="5">The sequence shown here is derived from an EMBL/GenBank/DDBJ whole genome shotgun (WGS) entry which is preliminary data.</text>
</comment>
<feature type="domain" description="UVR" evidence="4">
    <location>
        <begin position="645"/>
        <end position="680"/>
    </location>
</feature>
<dbReference type="PROSITE" id="PS00636">
    <property type="entry name" value="DNAJ_1"/>
    <property type="match status" value="1"/>
</dbReference>
<dbReference type="SMART" id="SM00271">
    <property type="entry name" value="DnaJ"/>
    <property type="match status" value="1"/>
</dbReference>
<dbReference type="InterPro" id="IPR036869">
    <property type="entry name" value="J_dom_sf"/>
</dbReference>
<evidence type="ECO:0000313" key="5">
    <source>
        <dbReference type="EMBL" id="CAD6343690.1"/>
    </source>
</evidence>
<feature type="coiled-coil region" evidence="1">
    <location>
        <begin position="1007"/>
        <end position="1034"/>
    </location>
</feature>
<evidence type="ECO:0008006" key="7">
    <source>
        <dbReference type="Google" id="ProtNLM"/>
    </source>
</evidence>
<dbReference type="PANTHER" id="PTHR38394:SF1">
    <property type="entry name" value="NEUROFILAMENT LIGHT PROTEIN"/>
    <property type="match status" value="1"/>
</dbReference>
<dbReference type="Proteomes" id="UP000604825">
    <property type="component" value="Unassembled WGS sequence"/>
</dbReference>
<dbReference type="InterPro" id="IPR001943">
    <property type="entry name" value="UVR_dom"/>
</dbReference>
<feature type="region of interest" description="Disordered" evidence="2">
    <location>
        <begin position="312"/>
        <end position="358"/>
    </location>
</feature>
<dbReference type="InterPro" id="IPR001623">
    <property type="entry name" value="DnaJ_domain"/>
</dbReference>
<proteinExistence type="predicted"/>
<protein>
    <recommendedName>
        <fullName evidence="7">J domain-containing protein</fullName>
    </recommendedName>
</protein>
<dbReference type="Pfam" id="PF00226">
    <property type="entry name" value="DnaJ"/>
    <property type="match status" value="1"/>
</dbReference>
<keyword evidence="6" id="KW-1185">Reference proteome</keyword>
<dbReference type="CDD" id="cd06257">
    <property type="entry name" value="DnaJ"/>
    <property type="match status" value="1"/>
</dbReference>
<evidence type="ECO:0000259" key="3">
    <source>
        <dbReference type="PROSITE" id="PS50076"/>
    </source>
</evidence>
<feature type="domain" description="J" evidence="3">
    <location>
        <begin position="6"/>
        <end position="71"/>
    </location>
</feature>
<evidence type="ECO:0000313" key="6">
    <source>
        <dbReference type="Proteomes" id="UP000604825"/>
    </source>
</evidence>
<dbReference type="PROSITE" id="PS50151">
    <property type="entry name" value="UVR"/>
    <property type="match status" value="1"/>
</dbReference>
<feature type="coiled-coil region" evidence="1">
    <location>
        <begin position="634"/>
        <end position="722"/>
    </location>
</feature>
<evidence type="ECO:0000256" key="1">
    <source>
        <dbReference type="SAM" id="Coils"/>
    </source>
</evidence>
<feature type="coiled-coil region" evidence="1">
    <location>
        <begin position="115"/>
        <end position="142"/>
    </location>
</feature>
<dbReference type="Gene3D" id="1.10.287.110">
    <property type="entry name" value="DnaJ domain"/>
    <property type="match status" value="1"/>
</dbReference>
<dbReference type="OrthoDB" id="1301563at2759"/>
<dbReference type="GO" id="GO:0005783">
    <property type="term" value="C:endoplasmic reticulum"/>
    <property type="evidence" value="ECO:0007669"/>
    <property type="project" value="UniProtKB-ARBA"/>
</dbReference>
<organism evidence="5 6">
    <name type="scientific">Miscanthus lutarioriparius</name>
    <dbReference type="NCBI Taxonomy" id="422564"/>
    <lineage>
        <taxon>Eukaryota</taxon>
        <taxon>Viridiplantae</taxon>
        <taxon>Streptophyta</taxon>
        <taxon>Embryophyta</taxon>
        <taxon>Tracheophyta</taxon>
        <taxon>Spermatophyta</taxon>
        <taxon>Magnoliopsida</taxon>
        <taxon>Liliopsida</taxon>
        <taxon>Poales</taxon>
        <taxon>Poaceae</taxon>
        <taxon>PACMAD clade</taxon>
        <taxon>Panicoideae</taxon>
        <taxon>Andropogonodae</taxon>
        <taxon>Andropogoneae</taxon>
        <taxon>Saccharinae</taxon>
        <taxon>Miscanthus</taxon>
    </lineage>
</organism>
<dbReference type="Pfam" id="PF02151">
    <property type="entry name" value="UVR"/>
    <property type="match status" value="1"/>
</dbReference>
<dbReference type="Pfam" id="PF14308">
    <property type="entry name" value="DnaJ-X"/>
    <property type="match status" value="1"/>
</dbReference>